<evidence type="ECO:0000313" key="3">
    <source>
        <dbReference type="Proteomes" id="UP000031967"/>
    </source>
</evidence>
<reference evidence="2 3" key="1">
    <citation type="submission" date="2014-12" db="EMBL/GenBank/DDBJ databases">
        <title>Draft genome sequence of Paenibacillus kamchatkensis strain B-2647.</title>
        <authorList>
            <person name="Karlyshev A.V."/>
            <person name="Kudryashova E.B."/>
        </authorList>
    </citation>
    <scope>NUCLEOTIDE SEQUENCE [LARGE SCALE GENOMIC DNA]</scope>
    <source>
        <strain evidence="2 3">VKM B-2647</strain>
    </source>
</reference>
<protein>
    <submittedName>
        <fullName evidence="2">Uncharacterized protein</fullName>
    </submittedName>
</protein>
<gene>
    <name evidence="2" type="ORF">SD70_08115</name>
</gene>
<keyword evidence="1" id="KW-0812">Transmembrane</keyword>
<keyword evidence="1" id="KW-0472">Membrane</keyword>
<proteinExistence type="predicted"/>
<evidence type="ECO:0000313" key="2">
    <source>
        <dbReference type="EMBL" id="KIL41221.1"/>
    </source>
</evidence>
<keyword evidence="3" id="KW-1185">Reference proteome</keyword>
<accession>A0ABR5AJL7</accession>
<sequence>MWIVYLFVFGVLAAFIALDMFASRLWDVFAMRSYDMLNMVGGDRASHPSWFHRRGEEYENKTRCLRNP</sequence>
<keyword evidence="1" id="KW-1133">Transmembrane helix</keyword>
<dbReference type="EMBL" id="JXAK01000011">
    <property type="protein sequence ID" value="KIL41221.1"/>
    <property type="molecule type" value="Genomic_DNA"/>
</dbReference>
<evidence type="ECO:0000256" key="1">
    <source>
        <dbReference type="SAM" id="Phobius"/>
    </source>
</evidence>
<feature type="transmembrane region" description="Helical" evidence="1">
    <location>
        <begin position="6"/>
        <end position="26"/>
    </location>
</feature>
<dbReference type="RefSeq" id="WP_041047105.1">
    <property type="nucleotide sequence ID" value="NZ_JXAK01000011.1"/>
</dbReference>
<name>A0ABR5AJL7_9BACL</name>
<dbReference type="Proteomes" id="UP000031967">
    <property type="component" value="Unassembled WGS sequence"/>
</dbReference>
<organism evidence="2 3">
    <name type="scientific">Gordoniibacillus kamchatkensis</name>
    <dbReference type="NCBI Taxonomy" id="1590651"/>
    <lineage>
        <taxon>Bacteria</taxon>
        <taxon>Bacillati</taxon>
        <taxon>Bacillota</taxon>
        <taxon>Bacilli</taxon>
        <taxon>Bacillales</taxon>
        <taxon>Paenibacillaceae</taxon>
        <taxon>Gordoniibacillus</taxon>
    </lineage>
</organism>
<comment type="caution">
    <text evidence="2">The sequence shown here is derived from an EMBL/GenBank/DDBJ whole genome shotgun (WGS) entry which is preliminary data.</text>
</comment>